<proteinExistence type="predicted"/>
<evidence type="ECO:0000313" key="2">
    <source>
        <dbReference type="Proteomes" id="UP000052167"/>
    </source>
</evidence>
<evidence type="ECO:0008006" key="3">
    <source>
        <dbReference type="Google" id="ProtNLM"/>
    </source>
</evidence>
<dbReference type="InterPro" id="IPR038296">
    <property type="entry name" value="ParD_sf"/>
</dbReference>
<dbReference type="SUPFAM" id="SSF47598">
    <property type="entry name" value="Ribbon-helix-helix"/>
    <property type="match status" value="1"/>
</dbReference>
<dbReference type="AlphaFoldDB" id="A0A922P3H4"/>
<dbReference type="OrthoDB" id="9815501at2"/>
<dbReference type="InterPro" id="IPR010985">
    <property type="entry name" value="Ribbon_hlx_hlx"/>
</dbReference>
<dbReference type="RefSeq" id="WP_037165009.1">
    <property type="nucleotide sequence ID" value="NZ_CAJXID010000005.1"/>
</dbReference>
<organism evidence="1 2">
    <name type="scientific">Pseudorhizobium pelagicum</name>
    <dbReference type="NCBI Taxonomy" id="1509405"/>
    <lineage>
        <taxon>Bacteria</taxon>
        <taxon>Pseudomonadati</taxon>
        <taxon>Pseudomonadota</taxon>
        <taxon>Alphaproteobacteria</taxon>
        <taxon>Hyphomicrobiales</taxon>
        <taxon>Rhizobiaceae</taxon>
        <taxon>Rhizobium/Agrobacterium group</taxon>
        <taxon>Pseudorhizobium</taxon>
    </lineage>
</organism>
<keyword evidence="2" id="KW-1185">Reference proteome</keyword>
<dbReference type="GO" id="GO:0006355">
    <property type="term" value="P:regulation of DNA-templated transcription"/>
    <property type="evidence" value="ECO:0007669"/>
    <property type="project" value="InterPro"/>
</dbReference>
<reference evidence="1 2" key="1">
    <citation type="submission" date="2014-06" db="EMBL/GenBank/DDBJ databases">
        <title>Rhizobium pelagicum/R2-400B4.</title>
        <authorList>
            <person name="Kimes N.E."/>
            <person name="Lopez-Perez M."/>
        </authorList>
    </citation>
    <scope>NUCLEOTIDE SEQUENCE [LARGE SCALE GENOMIC DNA]</scope>
    <source>
        <strain evidence="1 2">R2-400B4</strain>
    </source>
</reference>
<dbReference type="EMBL" id="JOKJ01000004">
    <property type="protein sequence ID" value="KEQ10161.1"/>
    <property type="molecule type" value="Genomic_DNA"/>
</dbReference>
<accession>A0A922P3H4</accession>
<dbReference type="Gene3D" id="6.10.10.120">
    <property type="entry name" value="Antitoxin ParD1-like"/>
    <property type="match status" value="1"/>
</dbReference>
<gene>
    <name evidence="1" type="ORF">GV68_19360</name>
</gene>
<dbReference type="Proteomes" id="UP000052167">
    <property type="component" value="Unassembled WGS sequence"/>
</dbReference>
<comment type="caution">
    <text evidence="1">The sequence shown here is derived from an EMBL/GenBank/DDBJ whole genome shotgun (WGS) entry which is preliminary data.</text>
</comment>
<evidence type="ECO:0000313" key="1">
    <source>
        <dbReference type="EMBL" id="KEQ10161.1"/>
    </source>
</evidence>
<sequence>MSEAVKITVTLEPDIEDFVRDEVERGSFASPSDYVEDLIRRRRERGLARQKLDAALQRGIDDIEAGRYLPIDEAFEEIFAAGLGVSR</sequence>
<name>A0A922P3H4_9HYPH</name>
<protein>
    <recommendedName>
        <fullName evidence="3">CopG family transcriptional regulator</fullName>
    </recommendedName>
</protein>